<sequence length="482" mass="50224">MPRNRSSRGSAKARAARTNLSRGGWAAVITTGLVICSSLTAYGAYYDIYGNISQQSIDTDAFGDRPSRVDGALNIMVIGSDVRTGENADLGGEAEGERPDSLIIAHVSPDRGSATLINLPRDTMVDLPGCPATDDGEYQGMDAQRGMINSAMTFGGVQCQWAVVEQITGIHIDHFVSVDFTGFRDIVDSIGGVEMCIPEPIDDDKAHLQLDAGQQTLNGTDALGYMRSRYGQGDGSDTSRIGRQQEFLGAMFSQVMSGEILRSPTNLYDFLGSVTNTITTDDELTVDTMADIAIAMREVDMSDVKFVTAPNGADPTDENRLVLSEPDAGELFQAIAADEALPGEEEEESSGGDGGGGSDSGGDEEPSVGPGDVSVDIRNGTGVTGAADQVGTVLANEGFQVADTGNPDRPVPATTTVYYAPGQEAHAQALADKLEVGTTEEDPALAGPAVELVMAADWAGVKISGGNGGTDSTSAADARSEC</sequence>
<dbReference type="Gene3D" id="3.30.70.2390">
    <property type="match status" value="1"/>
</dbReference>
<dbReference type="Gene3D" id="3.40.630.190">
    <property type="entry name" value="LCP protein"/>
    <property type="match status" value="1"/>
</dbReference>
<name>A0ABV8FP23_9ACTN</name>
<gene>
    <name evidence="5" type="ORF">ACFOVU_14165</name>
</gene>
<organism evidence="5 6">
    <name type="scientific">Nocardiopsis sediminis</name>
    <dbReference type="NCBI Taxonomy" id="1778267"/>
    <lineage>
        <taxon>Bacteria</taxon>
        <taxon>Bacillati</taxon>
        <taxon>Actinomycetota</taxon>
        <taxon>Actinomycetes</taxon>
        <taxon>Streptosporangiales</taxon>
        <taxon>Nocardiopsidaceae</taxon>
        <taxon>Nocardiopsis</taxon>
    </lineage>
</organism>
<dbReference type="Pfam" id="PF03816">
    <property type="entry name" value="LytR_cpsA_psr"/>
    <property type="match status" value="1"/>
</dbReference>
<comment type="caution">
    <text evidence="5">The sequence shown here is derived from an EMBL/GenBank/DDBJ whole genome shotgun (WGS) entry which is preliminary data.</text>
</comment>
<evidence type="ECO:0000259" key="3">
    <source>
        <dbReference type="Pfam" id="PF03816"/>
    </source>
</evidence>
<proteinExistence type="inferred from homology"/>
<feature type="region of interest" description="Disordered" evidence="2">
    <location>
        <begin position="463"/>
        <end position="482"/>
    </location>
</feature>
<accession>A0ABV8FP23</accession>
<feature type="domain" description="Cell envelope-related transcriptional attenuator" evidence="3">
    <location>
        <begin position="98"/>
        <end position="256"/>
    </location>
</feature>
<feature type="compositionally biased region" description="Gly residues" evidence="2">
    <location>
        <begin position="351"/>
        <end position="360"/>
    </location>
</feature>
<comment type="similarity">
    <text evidence="1">Belongs to the LytR/CpsA/Psr (LCP) family.</text>
</comment>
<dbReference type="InterPro" id="IPR050922">
    <property type="entry name" value="LytR/CpsA/Psr_CW_biosynth"/>
</dbReference>
<dbReference type="Pfam" id="PF13399">
    <property type="entry name" value="LytR_C"/>
    <property type="match status" value="1"/>
</dbReference>
<dbReference type="Proteomes" id="UP001595847">
    <property type="component" value="Unassembled WGS sequence"/>
</dbReference>
<keyword evidence="6" id="KW-1185">Reference proteome</keyword>
<dbReference type="InterPro" id="IPR027381">
    <property type="entry name" value="LytR/CpsA/Psr_C"/>
</dbReference>
<dbReference type="EMBL" id="JBHSBH010000009">
    <property type="protein sequence ID" value="MFC3997073.1"/>
    <property type="molecule type" value="Genomic_DNA"/>
</dbReference>
<evidence type="ECO:0000313" key="6">
    <source>
        <dbReference type="Proteomes" id="UP001595847"/>
    </source>
</evidence>
<protein>
    <submittedName>
        <fullName evidence="5">LCP family protein</fullName>
    </submittedName>
</protein>
<feature type="domain" description="LytR/CpsA/Psr regulator C-terminal" evidence="4">
    <location>
        <begin position="372"/>
        <end position="458"/>
    </location>
</feature>
<dbReference type="PANTHER" id="PTHR33392:SF6">
    <property type="entry name" value="POLYISOPRENYL-TEICHOIC ACID--PEPTIDOGLYCAN TEICHOIC ACID TRANSFERASE TAGU"/>
    <property type="match status" value="1"/>
</dbReference>
<dbReference type="PANTHER" id="PTHR33392">
    <property type="entry name" value="POLYISOPRENYL-TEICHOIC ACID--PEPTIDOGLYCAN TEICHOIC ACID TRANSFERASE TAGU"/>
    <property type="match status" value="1"/>
</dbReference>
<dbReference type="NCBIfam" id="TIGR00350">
    <property type="entry name" value="lytR_cpsA_psr"/>
    <property type="match status" value="1"/>
</dbReference>
<feature type="compositionally biased region" description="Acidic residues" evidence="2">
    <location>
        <begin position="341"/>
        <end position="350"/>
    </location>
</feature>
<reference evidence="6" key="1">
    <citation type="journal article" date="2019" name="Int. J. Syst. Evol. Microbiol.">
        <title>The Global Catalogue of Microorganisms (GCM) 10K type strain sequencing project: providing services to taxonomists for standard genome sequencing and annotation.</title>
        <authorList>
            <consortium name="The Broad Institute Genomics Platform"/>
            <consortium name="The Broad Institute Genome Sequencing Center for Infectious Disease"/>
            <person name="Wu L."/>
            <person name="Ma J."/>
        </authorList>
    </citation>
    <scope>NUCLEOTIDE SEQUENCE [LARGE SCALE GENOMIC DNA]</scope>
    <source>
        <strain evidence="6">TBRC 1826</strain>
    </source>
</reference>
<evidence type="ECO:0000259" key="4">
    <source>
        <dbReference type="Pfam" id="PF13399"/>
    </source>
</evidence>
<evidence type="ECO:0000313" key="5">
    <source>
        <dbReference type="EMBL" id="MFC3997073.1"/>
    </source>
</evidence>
<evidence type="ECO:0000256" key="2">
    <source>
        <dbReference type="SAM" id="MobiDB-lite"/>
    </source>
</evidence>
<evidence type="ECO:0000256" key="1">
    <source>
        <dbReference type="ARBA" id="ARBA00006068"/>
    </source>
</evidence>
<dbReference type="InterPro" id="IPR004474">
    <property type="entry name" value="LytR_CpsA_psr"/>
</dbReference>
<feature type="region of interest" description="Disordered" evidence="2">
    <location>
        <begin position="340"/>
        <end position="384"/>
    </location>
</feature>
<dbReference type="RefSeq" id="WP_378533711.1">
    <property type="nucleotide sequence ID" value="NZ_JBHSBH010000009.1"/>
</dbReference>